<evidence type="ECO:0008006" key="5">
    <source>
        <dbReference type="Google" id="ProtNLM"/>
    </source>
</evidence>
<keyword evidence="2" id="KW-0694">RNA-binding</keyword>
<proteinExistence type="inferred from homology"/>
<reference evidence="4" key="1">
    <citation type="submission" date="2018-05" db="EMBL/GenBank/DDBJ databases">
        <authorList>
            <person name="Lanie J.A."/>
            <person name="Ng W.-L."/>
            <person name="Kazmierczak K.M."/>
            <person name="Andrzejewski T.M."/>
            <person name="Davidsen T.M."/>
            <person name="Wayne K.J."/>
            <person name="Tettelin H."/>
            <person name="Glass J.I."/>
            <person name="Rusch D."/>
            <person name="Podicherti R."/>
            <person name="Tsui H.-C.T."/>
            <person name="Winkler M.E."/>
        </authorList>
    </citation>
    <scope>NUCLEOTIDE SEQUENCE</scope>
</reference>
<protein>
    <recommendedName>
        <fullName evidence="5">SsrA-binding protein</fullName>
    </recommendedName>
</protein>
<accession>A0A381SZ27</accession>
<dbReference type="SUPFAM" id="SSF74982">
    <property type="entry name" value="Small protein B (SmpB)"/>
    <property type="match status" value="1"/>
</dbReference>
<dbReference type="InterPro" id="IPR000037">
    <property type="entry name" value="SsrA-bd_prot"/>
</dbReference>
<dbReference type="InterPro" id="IPR020081">
    <property type="entry name" value="SsrA-bd_prot_CS"/>
</dbReference>
<dbReference type="PROSITE" id="PS01317">
    <property type="entry name" value="SSRP"/>
    <property type="match status" value="1"/>
</dbReference>
<dbReference type="Pfam" id="PF01668">
    <property type="entry name" value="SmpB"/>
    <property type="match status" value="1"/>
</dbReference>
<organism evidence="4">
    <name type="scientific">marine metagenome</name>
    <dbReference type="NCBI Taxonomy" id="408172"/>
    <lineage>
        <taxon>unclassified sequences</taxon>
        <taxon>metagenomes</taxon>
        <taxon>ecological metagenomes</taxon>
    </lineage>
</organism>
<feature type="non-terminal residue" evidence="4">
    <location>
        <position position="1"/>
    </location>
</feature>
<dbReference type="Gene3D" id="2.40.280.10">
    <property type="match status" value="1"/>
</dbReference>
<keyword evidence="1" id="KW-0963">Cytoplasm</keyword>
<feature type="region of interest" description="Disordered" evidence="3">
    <location>
        <begin position="1"/>
        <end position="20"/>
    </location>
</feature>
<dbReference type="HAMAP" id="MF_00023">
    <property type="entry name" value="SmpB"/>
    <property type="match status" value="1"/>
</dbReference>
<dbReference type="PANTHER" id="PTHR30308">
    <property type="entry name" value="TMRNA-BINDING COMPONENT OF TRANS-TRANSLATION TAGGING COMPLEX"/>
    <property type="match status" value="1"/>
</dbReference>
<dbReference type="CDD" id="cd09294">
    <property type="entry name" value="SmpB"/>
    <property type="match status" value="1"/>
</dbReference>
<evidence type="ECO:0000256" key="1">
    <source>
        <dbReference type="ARBA" id="ARBA00022490"/>
    </source>
</evidence>
<gene>
    <name evidence="4" type="ORF">METZ01_LOCUS60521</name>
</gene>
<dbReference type="GO" id="GO:0003723">
    <property type="term" value="F:RNA binding"/>
    <property type="evidence" value="ECO:0007669"/>
    <property type="project" value="UniProtKB-KW"/>
</dbReference>
<dbReference type="EMBL" id="UINC01003595">
    <property type="protein sequence ID" value="SVA07667.1"/>
    <property type="molecule type" value="Genomic_DNA"/>
</dbReference>
<dbReference type="InterPro" id="IPR023620">
    <property type="entry name" value="SmpB"/>
</dbReference>
<dbReference type="GO" id="GO:0005829">
    <property type="term" value="C:cytosol"/>
    <property type="evidence" value="ECO:0007669"/>
    <property type="project" value="TreeGrafter"/>
</dbReference>
<evidence type="ECO:0000313" key="4">
    <source>
        <dbReference type="EMBL" id="SVA07667.1"/>
    </source>
</evidence>
<name>A0A381SZ27_9ZZZZ</name>
<dbReference type="PANTHER" id="PTHR30308:SF2">
    <property type="entry name" value="SSRA-BINDING PROTEIN"/>
    <property type="match status" value="1"/>
</dbReference>
<evidence type="ECO:0000256" key="2">
    <source>
        <dbReference type="ARBA" id="ARBA00022884"/>
    </source>
</evidence>
<evidence type="ECO:0000256" key="3">
    <source>
        <dbReference type="SAM" id="MobiDB-lite"/>
    </source>
</evidence>
<dbReference type="NCBIfam" id="TIGR00086">
    <property type="entry name" value="smpB"/>
    <property type="match status" value="1"/>
</dbReference>
<dbReference type="NCBIfam" id="NF003843">
    <property type="entry name" value="PRK05422.1"/>
    <property type="match status" value="1"/>
</dbReference>
<dbReference type="GO" id="GO:0070930">
    <property type="term" value="P:trans-translation-dependent protein tagging"/>
    <property type="evidence" value="ECO:0007669"/>
    <property type="project" value="TreeGrafter"/>
</dbReference>
<sequence>VAKKRATTPTIPANKKADQQKLATNDFRPVATNRRAYFNYEILDRYEAGILLTGTEIKSIRAGKIDLADAYARVNGGEMWLHNAYIAPYDPASLNNHDPKRNRKLLLHRGEILQMAAAAAERGLTIVALRVYIKHHVAKVELGMARGKRQYDKRRAIIERDMDREARRSIGANRE</sequence>
<dbReference type="AlphaFoldDB" id="A0A381SZ27"/>